<evidence type="ECO:0000313" key="2">
    <source>
        <dbReference type="EMBL" id="PIB79963.1"/>
    </source>
</evidence>
<accession>A0A2G5PPI0</accession>
<reference evidence="2 3" key="1">
    <citation type="journal article" date="2017" name="Infect. Genet. Evol.">
        <title>The new phylogeny of the genus Mycobacterium: The old and the news.</title>
        <authorList>
            <person name="Tortoli E."/>
            <person name="Fedrizzi T."/>
            <person name="Meehan C.J."/>
            <person name="Trovato A."/>
            <person name="Grottola A."/>
            <person name="Giacobazzi E."/>
            <person name="Serpini G.F."/>
            <person name="Tagliazucchi S."/>
            <person name="Fabio A."/>
            <person name="Bettua C."/>
            <person name="Bertorelli R."/>
            <person name="Frascaro F."/>
            <person name="De Sanctis V."/>
            <person name="Pecorari M."/>
            <person name="Jousson O."/>
            <person name="Segata N."/>
            <person name="Cirillo D.M."/>
        </authorList>
    </citation>
    <scope>NUCLEOTIDE SEQUENCE [LARGE SCALE GENOMIC DNA]</scope>
    <source>
        <strain evidence="2 3">NCTC 12882</strain>
    </source>
</reference>
<keyword evidence="2" id="KW-0255">Endonuclease</keyword>
<sequence length="34" mass="3508">MSSTTASSAAALSPAERVEVLFEELAELAGQRNA</sequence>
<dbReference type="GO" id="GO:0004519">
    <property type="term" value="F:endonuclease activity"/>
    <property type="evidence" value="ECO:0007669"/>
    <property type="project" value="UniProtKB-KW"/>
</dbReference>
<dbReference type="Proteomes" id="UP000230971">
    <property type="component" value="Unassembled WGS sequence"/>
</dbReference>
<keyword evidence="2" id="KW-0378">Hydrolase</keyword>
<evidence type="ECO:0000313" key="3">
    <source>
        <dbReference type="Proteomes" id="UP000230971"/>
    </source>
</evidence>
<dbReference type="EMBL" id="PDKV01000005">
    <property type="protein sequence ID" value="PIB79963.1"/>
    <property type="molecule type" value="Genomic_DNA"/>
</dbReference>
<feature type="non-terminal residue" evidence="2">
    <location>
        <position position="34"/>
    </location>
</feature>
<dbReference type="EMBL" id="PDKV01000010">
    <property type="protein sequence ID" value="PIB79152.1"/>
    <property type="molecule type" value="Genomic_DNA"/>
</dbReference>
<comment type="caution">
    <text evidence="2">The sequence shown here is derived from an EMBL/GenBank/DDBJ whole genome shotgun (WGS) entry which is preliminary data.</text>
</comment>
<keyword evidence="2" id="KW-0540">Nuclease</keyword>
<dbReference type="AlphaFoldDB" id="A0A2G5PPI0"/>
<name>A0A2G5PPI0_MYCCE</name>
<organism evidence="2 3">
    <name type="scientific">Mycobacterium celatum</name>
    <dbReference type="NCBI Taxonomy" id="28045"/>
    <lineage>
        <taxon>Bacteria</taxon>
        <taxon>Bacillati</taxon>
        <taxon>Actinomycetota</taxon>
        <taxon>Actinomycetes</taxon>
        <taxon>Mycobacteriales</taxon>
        <taxon>Mycobacteriaceae</taxon>
        <taxon>Mycobacterium</taxon>
    </lineage>
</organism>
<protein>
    <submittedName>
        <fullName evidence="2">HNH endonuclease</fullName>
    </submittedName>
</protein>
<gene>
    <name evidence="2" type="ORF">CQY23_06740</name>
    <name evidence="1" type="ORF">CQY23_10650</name>
</gene>
<proteinExistence type="predicted"/>
<evidence type="ECO:0000313" key="1">
    <source>
        <dbReference type="EMBL" id="PIB79152.1"/>
    </source>
</evidence>